<dbReference type="EMBL" id="FOZX01000003">
    <property type="protein sequence ID" value="SFS63230.1"/>
    <property type="molecule type" value="Genomic_DNA"/>
</dbReference>
<name>A0A1I6RF77_9PSEU</name>
<dbReference type="GO" id="GO:0043190">
    <property type="term" value="C:ATP-binding cassette (ABC) transporter complex"/>
    <property type="evidence" value="ECO:0007669"/>
    <property type="project" value="InterPro"/>
</dbReference>
<feature type="transmembrane region" description="Helical" evidence="1">
    <location>
        <begin position="33"/>
        <end position="54"/>
    </location>
</feature>
<dbReference type="Proteomes" id="UP000198852">
    <property type="component" value="Unassembled WGS sequence"/>
</dbReference>
<reference evidence="3" key="1">
    <citation type="submission" date="2016-10" db="EMBL/GenBank/DDBJ databases">
        <authorList>
            <person name="Varghese N."/>
            <person name="Submissions S."/>
        </authorList>
    </citation>
    <scope>NUCLEOTIDE SEQUENCE [LARGE SCALE GENOMIC DNA]</scope>
    <source>
        <strain evidence="3">DSM 44771</strain>
    </source>
</reference>
<dbReference type="AlphaFoldDB" id="A0A1I6RF77"/>
<feature type="transmembrane region" description="Helical" evidence="1">
    <location>
        <begin position="221"/>
        <end position="244"/>
    </location>
</feature>
<evidence type="ECO:0000313" key="2">
    <source>
        <dbReference type="EMBL" id="SFS63230.1"/>
    </source>
</evidence>
<dbReference type="GO" id="GO:0005548">
    <property type="term" value="F:phospholipid transporter activity"/>
    <property type="evidence" value="ECO:0007669"/>
    <property type="project" value="TreeGrafter"/>
</dbReference>
<organism evidence="2 3">
    <name type="scientific">Saccharopolyspora flava</name>
    <dbReference type="NCBI Taxonomy" id="95161"/>
    <lineage>
        <taxon>Bacteria</taxon>
        <taxon>Bacillati</taxon>
        <taxon>Actinomycetota</taxon>
        <taxon>Actinomycetes</taxon>
        <taxon>Pseudonocardiales</taxon>
        <taxon>Pseudonocardiaceae</taxon>
        <taxon>Saccharopolyspora</taxon>
    </lineage>
</organism>
<evidence type="ECO:0000313" key="3">
    <source>
        <dbReference type="Proteomes" id="UP000198852"/>
    </source>
</evidence>
<keyword evidence="1" id="KW-0472">Membrane</keyword>
<evidence type="ECO:0000256" key="1">
    <source>
        <dbReference type="SAM" id="Phobius"/>
    </source>
</evidence>
<feature type="transmembrane region" description="Helical" evidence="1">
    <location>
        <begin position="66"/>
        <end position="88"/>
    </location>
</feature>
<dbReference type="STRING" id="95161.SAMN05660874_02148"/>
<accession>A0A1I6RF77</accession>
<keyword evidence="1" id="KW-0812">Transmembrane</keyword>
<dbReference type="Pfam" id="PF02405">
    <property type="entry name" value="MlaE"/>
    <property type="match status" value="1"/>
</dbReference>
<dbReference type="PANTHER" id="PTHR30188">
    <property type="entry name" value="ABC TRANSPORTER PERMEASE PROTEIN-RELATED"/>
    <property type="match status" value="1"/>
</dbReference>
<feature type="transmembrane region" description="Helical" evidence="1">
    <location>
        <begin position="265"/>
        <end position="283"/>
    </location>
</feature>
<keyword evidence="3" id="KW-1185">Reference proteome</keyword>
<proteinExistence type="predicted"/>
<sequence>MAVLETAPPPTPTPMQRRIAKAASRPGDVLANLGWQLSFYVRALALVPVTLTKYRKETLRLLTEVVFGSGALAIIGGTLGVMVGMTMATGAVVGLQGYSSLNQLGTAALTGFIAAYFDTREVAPLSAGLALSATVGCGFTAQLGAMRISDEIDALEVMGVRSVPYLVTSRVLAGVAAVIPLYVVGLLGSYLASRQITVWVYGQSAGTYDHYFHLFLPPEDVLWSFGKVMVFSIAVILTHCYYGYTASGGPAGVGVAVGRAVRTSIVLVTVLDFFCSLAIWGSTTTVRIAG</sequence>
<feature type="transmembrane region" description="Helical" evidence="1">
    <location>
        <begin position="171"/>
        <end position="192"/>
    </location>
</feature>
<dbReference type="InterPro" id="IPR030802">
    <property type="entry name" value="Permease_MalE"/>
</dbReference>
<keyword evidence="1" id="KW-1133">Transmembrane helix</keyword>
<dbReference type="PANTHER" id="PTHR30188:SF13">
    <property type="entry name" value="CONSERVED HYPOTHETICAL INTEGRAL MEMBRANE PROTEIN YRBE3B"/>
    <property type="match status" value="1"/>
</dbReference>
<gene>
    <name evidence="2" type="ORF">SAMN05660874_02148</name>
</gene>
<protein>
    <submittedName>
        <fullName evidence="2">Phospholipid/cholesterol/gamma-HCH transport system permease protein</fullName>
    </submittedName>
</protein>